<dbReference type="Gene3D" id="3.20.20.80">
    <property type="entry name" value="Glycosidases"/>
    <property type="match status" value="1"/>
</dbReference>
<name>A0A2Z4FHX7_9DELT</name>
<accession>A0A2Z4FHX7</accession>
<keyword evidence="3" id="KW-1185">Reference proteome</keyword>
<dbReference type="RefSeq" id="WP_111332018.1">
    <property type="nucleotide sequence ID" value="NZ_CP030032.1"/>
</dbReference>
<reference evidence="2 3" key="1">
    <citation type="submission" date="2018-06" db="EMBL/GenBank/DDBJ databases">
        <title>Lujinxingia sediminis gen. nov. sp. nov., a new facultative anaerobic member of the class Deltaproteobacteria, and proposal of Lujinxingaceae fam. nov.</title>
        <authorList>
            <person name="Guo L.-Y."/>
            <person name="Li C.-M."/>
            <person name="Wang S."/>
            <person name="Du Z.-J."/>
        </authorList>
    </citation>
    <scope>NUCLEOTIDE SEQUENCE [LARGE SCALE GENOMIC DNA]</scope>
    <source>
        <strain evidence="2 3">FA350</strain>
    </source>
</reference>
<dbReference type="EMBL" id="CP030032">
    <property type="protein sequence ID" value="AWV88354.1"/>
    <property type="molecule type" value="Genomic_DNA"/>
</dbReference>
<dbReference type="InterPro" id="IPR017853">
    <property type="entry name" value="GH"/>
</dbReference>
<dbReference type="OrthoDB" id="916275at2"/>
<gene>
    <name evidence="2" type="ORF">DN745_02945</name>
</gene>
<evidence type="ECO:0000313" key="3">
    <source>
        <dbReference type="Proteomes" id="UP000249799"/>
    </source>
</evidence>
<proteinExistence type="predicted"/>
<dbReference type="Proteomes" id="UP000249799">
    <property type="component" value="Chromosome"/>
</dbReference>
<feature type="region of interest" description="Disordered" evidence="1">
    <location>
        <begin position="20"/>
        <end position="43"/>
    </location>
</feature>
<dbReference type="KEGG" id="bsed:DN745_02945"/>
<organism evidence="2 3">
    <name type="scientific">Bradymonas sediminis</name>
    <dbReference type="NCBI Taxonomy" id="1548548"/>
    <lineage>
        <taxon>Bacteria</taxon>
        <taxon>Deltaproteobacteria</taxon>
        <taxon>Bradymonadales</taxon>
        <taxon>Bradymonadaceae</taxon>
        <taxon>Bradymonas</taxon>
    </lineage>
</organism>
<dbReference type="AlphaFoldDB" id="A0A2Z4FHX7"/>
<dbReference type="SUPFAM" id="SSF51445">
    <property type="entry name" value="(Trans)glycosidases"/>
    <property type="match status" value="1"/>
</dbReference>
<protein>
    <submittedName>
        <fullName evidence="2">Uncharacterized protein</fullName>
    </submittedName>
</protein>
<evidence type="ECO:0000313" key="2">
    <source>
        <dbReference type="EMBL" id="AWV88354.1"/>
    </source>
</evidence>
<sequence>MLILCGFVALSALGCEDIDPQNPPIPNNDPGDPLDAGTPAASDPCKGAQICRLDESPEKSGTRVPFKTNEDFLMVRKGGNWRSIFIKGVNLGVGVPGTRAGHLAATREQYAHWFDLMTKNGVNALRIYTLHYPRFYEELAKHNKKHADNPIYLLQGIWLDEQFKGLDLLTEDFDFNIREMVDCTRGNCHINHRYGRAYGTFETDVSQWILGWVIGREVNPEEIERTNEHLNDRTSFAGKHISVTDAQPSEVWWGERVDYLIEYELEGYGQTRPISVSSWPTLDPLDHTTEGSIYTSEDIQSFDMLELKPVDAPGGLFATFHAYPYYPDFIVDDPGFREHSDAEGPNSYIGYLLDLKSHYAKMPLFIGEVGVPSSWGSAHWGHKDMNHGGHTEVEQGKVNGRLFRSVYDTNGAGAAVFAWIDEWWKPTWIADARGSGEERRPFWHNICAPEQNYGLIAYDLGEPDWANPGKSTESSGFVTRVSTVADTQFFHVRLNTRSALSGSDKMVVAFDTYGSKDSPQFDKELGESVLPNGVTTQNRNEFALVINGSESAELMVTFAYDSKRIWHGSPIEGQVYHSTQTDGAPWNLVTWMNSQAHGSNDKEFWFEETFHEIGKLKIRRAGDPATSHDAVVIYDDHIDIRIPWTLLSVTDPSRLEVLHSSPNAARKGRNSRAITRGIAIGVTYNGQLLVETDRYIWDTWGENENIYDIPGFEFDEEVGPDWMKYERIKPTMQIFKEALDALPDWVD</sequence>
<evidence type="ECO:0000256" key="1">
    <source>
        <dbReference type="SAM" id="MobiDB-lite"/>
    </source>
</evidence>